<name>A0A8J4M6Q1_9PROT</name>
<comment type="caution">
    <text evidence="1">The sequence shown here is derived from an EMBL/GenBank/DDBJ whole genome shotgun (WGS) entry which is preliminary data.</text>
</comment>
<reference evidence="1" key="1">
    <citation type="journal article" date="2020" name="mSystems">
        <title>Genome- and Community-Level Interaction Insights into Carbon Utilization and Element Cycling Functions of Hydrothermarchaeota in Hydrothermal Sediment.</title>
        <authorList>
            <person name="Zhou Z."/>
            <person name="Liu Y."/>
            <person name="Xu W."/>
            <person name="Pan J."/>
            <person name="Luo Z.H."/>
            <person name="Li M."/>
        </authorList>
    </citation>
    <scope>NUCLEOTIDE SEQUENCE</scope>
    <source>
        <strain evidence="1">SpSt-997</strain>
    </source>
</reference>
<proteinExistence type="predicted"/>
<accession>A0A8J4M6Q1</accession>
<protein>
    <recommendedName>
        <fullName evidence="2">Flagellar assembly protein FliH</fullName>
    </recommendedName>
</protein>
<dbReference type="EMBL" id="DTQM01000198">
    <property type="protein sequence ID" value="HGC43589.1"/>
    <property type="molecule type" value="Genomic_DNA"/>
</dbReference>
<evidence type="ECO:0000313" key="1">
    <source>
        <dbReference type="EMBL" id="HGC43589.1"/>
    </source>
</evidence>
<evidence type="ECO:0008006" key="2">
    <source>
        <dbReference type="Google" id="ProtNLM"/>
    </source>
</evidence>
<gene>
    <name evidence="1" type="ORF">ENY07_10280</name>
</gene>
<organism evidence="1">
    <name type="scientific">Acidicaldus sp</name>
    <dbReference type="NCBI Taxonomy" id="1872105"/>
    <lineage>
        <taxon>Bacteria</taxon>
        <taxon>Pseudomonadati</taxon>
        <taxon>Pseudomonadota</taxon>
        <taxon>Alphaproteobacteria</taxon>
        <taxon>Acetobacterales</taxon>
        <taxon>Acetobacteraceae</taxon>
        <taxon>Acidicaldus</taxon>
    </lineage>
</organism>
<dbReference type="AlphaFoldDB" id="A0A8J4M6Q1"/>
<sequence length="231" mass="24283">MNAGETAQARARAQAPMMFIEDFDAPEAAPADPDENAEPEIIAPILSEDDIAQARERGYAEGMAAGRAAAIGAREVALDGAVAAIRAALTEASAAAIGRADALAQAQAAMLTASLAVVLPDLVRRHGAAEITRLIRETLPPMALEPEIVIHVAPGNAAAVAAELARLDPLLARRVRIEPESGMAASDVTITWKEGRLVRDGAALRRRLDEVWQRFGLAMDIPAGEEMADAE</sequence>